<organism evidence="6 7">
    <name type="scientific">Poseidonocella pacifica</name>
    <dbReference type="NCBI Taxonomy" id="871651"/>
    <lineage>
        <taxon>Bacteria</taxon>
        <taxon>Pseudomonadati</taxon>
        <taxon>Pseudomonadota</taxon>
        <taxon>Alphaproteobacteria</taxon>
        <taxon>Rhodobacterales</taxon>
        <taxon>Roseobacteraceae</taxon>
        <taxon>Poseidonocella</taxon>
    </lineage>
</organism>
<dbReference type="Pfam" id="PF03466">
    <property type="entry name" value="LysR_substrate"/>
    <property type="match status" value="1"/>
</dbReference>
<evidence type="ECO:0000256" key="1">
    <source>
        <dbReference type="ARBA" id="ARBA00009437"/>
    </source>
</evidence>
<reference evidence="6 7" key="1">
    <citation type="submission" date="2016-10" db="EMBL/GenBank/DDBJ databases">
        <authorList>
            <person name="de Groot N.N."/>
        </authorList>
    </citation>
    <scope>NUCLEOTIDE SEQUENCE [LARGE SCALE GENOMIC DNA]</scope>
    <source>
        <strain evidence="6 7">DSM 29316</strain>
    </source>
</reference>
<evidence type="ECO:0000259" key="5">
    <source>
        <dbReference type="PROSITE" id="PS50931"/>
    </source>
</evidence>
<dbReference type="InterPro" id="IPR036390">
    <property type="entry name" value="WH_DNA-bd_sf"/>
</dbReference>
<evidence type="ECO:0000256" key="4">
    <source>
        <dbReference type="ARBA" id="ARBA00023163"/>
    </source>
</evidence>
<keyword evidence="2" id="KW-0805">Transcription regulation</keyword>
<gene>
    <name evidence="6" type="ORF">SAMN05421688_2745</name>
</gene>
<keyword evidence="3 6" id="KW-0238">DNA-binding</keyword>
<accession>A0A1I0Y240</accession>
<dbReference type="Pfam" id="PF00126">
    <property type="entry name" value="HTH_1"/>
    <property type="match status" value="1"/>
</dbReference>
<sequence length="534" mass="58544">MPPGGRGWGRSGGEVGDLLARGIQRAFGIQRHPVGGDDVHIRDTDEAKHVAHVVGGEINLGPCANTPRRDSEDRALAVEQTFGAFVGIAERHTRAGHEIDPSLERRRGPEVVDRHADDDHVGCAQFLNQAIGQGQGGLLRIVTLVGGGEIGTHPCLVKLGQGRLGQIAVDHTVRAETLGDGTRKLPRYGVFAAGGSIEAEDGLGHRRLILFAIGCPTNGPCIFQRNPHLPTGNVCQRTVRSMDNWDEIRTAYQVARLGTVSGAAEVLGVHHATVIRHVDALEQRLGVKLFQRHARGYTATEAGQDLMRVAQTTDDQFSQLAGRIKGRGESVGGELVVTSLSQLSPLLAPVLARFRAEHPELIVRFLTGTRLFRLEYGEAHVAIRAGRAPDQPDNVVQPFITQHHALFASPAYVAEFGRPEQVEDYAKHRFVTVDDRATRAPFHRWLWENVPEESIVFRSSEEQALQEAVRAGVGIGFMPIWGEGEIGDLEQVSPAREEWSAQLWLVTHVDLHRTIKVQTFLDFLKAEAKTWSIP</sequence>
<feature type="domain" description="HTH lysR-type" evidence="5">
    <location>
        <begin position="243"/>
        <end position="300"/>
    </location>
</feature>
<dbReference type="EMBL" id="FOJU01000004">
    <property type="protein sequence ID" value="SFB07282.1"/>
    <property type="molecule type" value="Genomic_DNA"/>
</dbReference>
<dbReference type="Proteomes" id="UP000198796">
    <property type="component" value="Unassembled WGS sequence"/>
</dbReference>
<dbReference type="PROSITE" id="PS50931">
    <property type="entry name" value="HTH_LYSR"/>
    <property type="match status" value="1"/>
</dbReference>
<evidence type="ECO:0000256" key="3">
    <source>
        <dbReference type="ARBA" id="ARBA00023125"/>
    </source>
</evidence>
<keyword evidence="7" id="KW-1185">Reference proteome</keyword>
<dbReference type="PANTHER" id="PTHR30537:SF3">
    <property type="entry name" value="TRANSCRIPTIONAL REGULATORY PROTEIN"/>
    <property type="match status" value="1"/>
</dbReference>
<dbReference type="GO" id="GO:0043565">
    <property type="term" value="F:sequence-specific DNA binding"/>
    <property type="evidence" value="ECO:0007669"/>
    <property type="project" value="TreeGrafter"/>
</dbReference>
<dbReference type="GO" id="GO:0006351">
    <property type="term" value="P:DNA-templated transcription"/>
    <property type="evidence" value="ECO:0007669"/>
    <property type="project" value="TreeGrafter"/>
</dbReference>
<dbReference type="STRING" id="871651.SAMN05421688_2745"/>
<dbReference type="AlphaFoldDB" id="A0A1I0Y240"/>
<dbReference type="Gene3D" id="1.10.10.10">
    <property type="entry name" value="Winged helix-like DNA-binding domain superfamily/Winged helix DNA-binding domain"/>
    <property type="match status" value="1"/>
</dbReference>
<protein>
    <submittedName>
        <fullName evidence="6">DNA-binding transcriptional regulator, LysR family</fullName>
    </submittedName>
</protein>
<evidence type="ECO:0000313" key="7">
    <source>
        <dbReference type="Proteomes" id="UP000198796"/>
    </source>
</evidence>
<comment type="similarity">
    <text evidence="1">Belongs to the LysR transcriptional regulatory family.</text>
</comment>
<name>A0A1I0Y240_9RHOB</name>
<proteinExistence type="inferred from homology"/>
<dbReference type="InterPro" id="IPR000847">
    <property type="entry name" value="LysR_HTH_N"/>
</dbReference>
<dbReference type="InterPro" id="IPR005119">
    <property type="entry name" value="LysR_subst-bd"/>
</dbReference>
<dbReference type="SUPFAM" id="SSF53850">
    <property type="entry name" value="Periplasmic binding protein-like II"/>
    <property type="match status" value="1"/>
</dbReference>
<dbReference type="Gene3D" id="3.40.190.290">
    <property type="match status" value="1"/>
</dbReference>
<dbReference type="PANTHER" id="PTHR30537">
    <property type="entry name" value="HTH-TYPE TRANSCRIPTIONAL REGULATOR"/>
    <property type="match status" value="1"/>
</dbReference>
<dbReference type="GO" id="GO:0003700">
    <property type="term" value="F:DNA-binding transcription factor activity"/>
    <property type="evidence" value="ECO:0007669"/>
    <property type="project" value="InterPro"/>
</dbReference>
<dbReference type="InterPro" id="IPR058163">
    <property type="entry name" value="LysR-type_TF_proteobact-type"/>
</dbReference>
<evidence type="ECO:0000256" key="2">
    <source>
        <dbReference type="ARBA" id="ARBA00023015"/>
    </source>
</evidence>
<dbReference type="InterPro" id="IPR036388">
    <property type="entry name" value="WH-like_DNA-bd_sf"/>
</dbReference>
<dbReference type="SUPFAM" id="SSF46785">
    <property type="entry name" value="Winged helix' DNA-binding domain"/>
    <property type="match status" value="1"/>
</dbReference>
<evidence type="ECO:0000313" key="6">
    <source>
        <dbReference type="EMBL" id="SFB07282.1"/>
    </source>
</evidence>
<keyword evidence="4" id="KW-0804">Transcription</keyword>